<keyword evidence="3" id="KW-1185">Reference proteome</keyword>
<organism evidence="2 3">
    <name type="scientific">Aquimarina brevivitae</name>
    <dbReference type="NCBI Taxonomy" id="323412"/>
    <lineage>
        <taxon>Bacteria</taxon>
        <taxon>Pseudomonadati</taxon>
        <taxon>Bacteroidota</taxon>
        <taxon>Flavobacteriia</taxon>
        <taxon>Flavobacteriales</taxon>
        <taxon>Flavobacteriaceae</taxon>
        <taxon>Aquimarina</taxon>
    </lineage>
</organism>
<protein>
    <submittedName>
        <fullName evidence="2">Uncharacterized protein DUF4270</fullName>
    </submittedName>
</protein>
<dbReference type="Proteomes" id="UP000292262">
    <property type="component" value="Unassembled WGS sequence"/>
</dbReference>
<dbReference type="PROSITE" id="PS51257">
    <property type="entry name" value="PROKAR_LIPOPROTEIN"/>
    <property type="match status" value="1"/>
</dbReference>
<evidence type="ECO:0000256" key="1">
    <source>
        <dbReference type="SAM" id="SignalP"/>
    </source>
</evidence>
<evidence type="ECO:0000313" key="3">
    <source>
        <dbReference type="Proteomes" id="UP000292262"/>
    </source>
</evidence>
<feature type="signal peptide" evidence="1">
    <location>
        <begin position="1"/>
        <end position="24"/>
    </location>
</feature>
<evidence type="ECO:0000313" key="2">
    <source>
        <dbReference type="EMBL" id="RZS99382.1"/>
    </source>
</evidence>
<keyword evidence="1" id="KW-0732">Signal</keyword>
<proteinExistence type="predicted"/>
<dbReference type="InterPro" id="IPR025366">
    <property type="entry name" value="DUF4270"/>
</dbReference>
<dbReference type="AlphaFoldDB" id="A0A4Q7PKB1"/>
<sequence>MNLKNRIVKAVVCFTIALTAISCNDDFNTVGDEIIGDVNFQNDSYIAYPTAVTKKLSAVQATNLPCNMLGIYVDPVYGKTEYSLLSQIEPPNYNPVFGENPVLDKVILSIPYYSELISTETNENEEIVNTYELDSVYGESTINLRIYRSNYFLSDFNPSMPEERKIYYSNDISTFSSLEGQLLADTLDFKPSAEEVLVEIDDDNDEDTPPQIQRLPPQLRIEFSEEIVNYFKQEIIDKEGQPELSNANNFRNYFRGIYIKTESASAGNMFKFDISEATITLQYTTDIRDIEDTNNDGSTDDTVRGQQEYVFSFTNNVINAISNTLNPDIEATYGPEEQGEISGEENIYLKGGEGSYGVLEFFNEPAFDENGDPVFNEEGEQITELEYLRNQEWLINEANLKIYVDQDKMVSGSNEPERIFIFNENTGSVLIDYFDGTNNESNPINSITNHLERLSRDADENGEFYKIRLTRHIIDVLNRDEDNVKLGIAVSQNVNITGLANGFNTPADEADRRIPFSSIVSHEGTILHGPGANVPESKRVKLEIFYTK</sequence>
<dbReference type="OrthoDB" id="1466062at2"/>
<name>A0A4Q7PKB1_9FLAO</name>
<dbReference type="Pfam" id="PF14092">
    <property type="entry name" value="DUF4270"/>
    <property type="match status" value="1"/>
</dbReference>
<gene>
    <name evidence="2" type="ORF">EV197_0592</name>
</gene>
<comment type="caution">
    <text evidence="2">The sequence shown here is derived from an EMBL/GenBank/DDBJ whole genome shotgun (WGS) entry which is preliminary data.</text>
</comment>
<reference evidence="2 3" key="1">
    <citation type="submission" date="2019-02" db="EMBL/GenBank/DDBJ databases">
        <title>Genomic Encyclopedia of Type Strains, Phase IV (KMG-IV): sequencing the most valuable type-strain genomes for metagenomic binning, comparative biology and taxonomic classification.</title>
        <authorList>
            <person name="Goeker M."/>
        </authorList>
    </citation>
    <scope>NUCLEOTIDE SEQUENCE [LARGE SCALE GENOMIC DNA]</scope>
    <source>
        <strain evidence="2 3">DSM 17196</strain>
    </source>
</reference>
<accession>A0A4Q7PKB1</accession>
<feature type="chain" id="PRO_5020582557" evidence="1">
    <location>
        <begin position="25"/>
        <end position="548"/>
    </location>
</feature>
<dbReference type="EMBL" id="SGXE01000001">
    <property type="protein sequence ID" value="RZS99382.1"/>
    <property type="molecule type" value="Genomic_DNA"/>
</dbReference>